<keyword evidence="3" id="KW-1185">Reference proteome</keyword>
<dbReference type="InterPro" id="IPR029060">
    <property type="entry name" value="PIN-like_dom_sf"/>
</dbReference>
<sequence>MTVVLDASALLAVIFGEPGGSVVERSLSDAFMLTVNVSEAVSKLLDRGFDLENARRAVTRFPLMFVPFDQELAVLAASLRPRTRHLGFSFADRACLALAEREGRPALTADRVWSQVDLGITVELIR</sequence>
<dbReference type="InterPro" id="IPR002716">
    <property type="entry name" value="PIN_dom"/>
</dbReference>
<protein>
    <submittedName>
        <fullName evidence="2">PIN domain nuclease of toxin-antitoxin system</fullName>
    </submittedName>
</protein>
<dbReference type="EMBL" id="JACIEM010000003">
    <property type="protein sequence ID" value="MBB4003539.1"/>
    <property type="molecule type" value="Genomic_DNA"/>
</dbReference>
<dbReference type="Pfam" id="PF01850">
    <property type="entry name" value="PIN"/>
    <property type="match status" value="1"/>
</dbReference>
<feature type="domain" description="PIN" evidence="1">
    <location>
        <begin position="3"/>
        <end position="117"/>
    </location>
</feature>
<accession>A0A7W6HE27</accession>
<organism evidence="2 3">
    <name type="scientific">Aurantimonas endophytica</name>
    <dbReference type="NCBI Taxonomy" id="1522175"/>
    <lineage>
        <taxon>Bacteria</taxon>
        <taxon>Pseudomonadati</taxon>
        <taxon>Pseudomonadota</taxon>
        <taxon>Alphaproteobacteria</taxon>
        <taxon>Hyphomicrobiales</taxon>
        <taxon>Aurantimonadaceae</taxon>
        <taxon>Aurantimonas</taxon>
    </lineage>
</organism>
<comment type="caution">
    <text evidence="2">The sequence shown here is derived from an EMBL/GenBank/DDBJ whole genome shotgun (WGS) entry which is preliminary data.</text>
</comment>
<proteinExistence type="predicted"/>
<dbReference type="Gene3D" id="3.40.50.1010">
    <property type="entry name" value="5'-nuclease"/>
    <property type="match status" value="1"/>
</dbReference>
<dbReference type="Proteomes" id="UP000588647">
    <property type="component" value="Unassembled WGS sequence"/>
</dbReference>
<name>A0A7W6HE27_9HYPH</name>
<dbReference type="RefSeq" id="WP_183208639.1">
    <property type="nucleotide sequence ID" value="NZ_JAAAMM010000003.1"/>
</dbReference>
<evidence type="ECO:0000313" key="3">
    <source>
        <dbReference type="Proteomes" id="UP000588647"/>
    </source>
</evidence>
<dbReference type="SUPFAM" id="SSF88723">
    <property type="entry name" value="PIN domain-like"/>
    <property type="match status" value="1"/>
</dbReference>
<gene>
    <name evidence="2" type="ORF">GGR03_002620</name>
</gene>
<dbReference type="AlphaFoldDB" id="A0A7W6HE27"/>
<evidence type="ECO:0000313" key="2">
    <source>
        <dbReference type="EMBL" id="MBB4003539.1"/>
    </source>
</evidence>
<evidence type="ECO:0000259" key="1">
    <source>
        <dbReference type="Pfam" id="PF01850"/>
    </source>
</evidence>
<reference evidence="2 3" key="1">
    <citation type="submission" date="2020-08" db="EMBL/GenBank/DDBJ databases">
        <title>Genomic Encyclopedia of Type Strains, Phase IV (KMG-IV): sequencing the most valuable type-strain genomes for metagenomic binning, comparative biology and taxonomic classification.</title>
        <authorList>
            <person name="Goeker M."/>
        </authorList>
    </citation>
    <scope>NUCLEOTIDE SEQUENCE [LARGE SCALE GENOMIC DNA]</scope>
    <source>
        <strain evidence="2 3">DSM 103570</strain>
    </source>
</reference>
<dbReference type="CDD" id="cd18682">
    <property type="entry name" value="PIN_VapC-like"/>
    <property type="match status" value="1"/>
</dbReference>